<evidence type="ECO:0000256" key="1">
    <source>
        <dbReference type="ARBA" id="ARBA00004123"/>
    </source>
</evidence>
<evidence type="ECO:0000256" key="4">
    <source>
        <dbReference type="ARBA" id="ARBA00023242"/>
    </source>
</evidence>
<comment type="function">
    <text evidence="6">Component of the Mediator complex, a coactivator involved in the regulated transcription of nearly all RNA polymerase II-dependent genes. Mediator functions as a bridge to convey information from gene-specific regulatory proteins to the basal RNA polymerase II transcription machinery. Mediator is recruited to promoters by direct interactions with regulatory proteins and serves as a scaffold for the assembly of a functional preinitiation complex with RNA polymerase II and the general transcription factors.</text>
</comment>
<dbReference type="STRING" id="27835.A0A0N4Y588"/>
<reference evidence="9" key="1">
    <citation type="submission" date="2017-02" db="UniProtKB">
        <authorList>
            <consortium name="WormBaseParasite"/>
        </authorList>
    </citation>
    <scope>IDENTIFICATION</scope>
</reference>
<keyword evidence="6" id="KW-0804">Transcription</keyword>
<comment type="subcellular location">
    <subcellularLocation>
        <location evidence="1 6">Nucleus</location>
    </subcellularLocation>
</comment>
<dbReference type="GO" id="GO:0006357">
    <property type="term" value="P:regulation of transcription by RNA polymerase II"/>
    <property type="evidence" value="ECO:0007669"/>
    <property type="project" value="InterPro"/>
</dbReference>
<organism evidence="9">
    <name type="scientific">Nippostrongylus brasiliensis</name>
    <name type="common">Rat hookworm</name>
    <dbReference type="NCBI Taxonomy" id="27835"/>
    <lineage>
        <taxon>Eukaryota</taxon>
        <taxon>Metazoa</taxon>
        <taxon>Ecdysozoa</taxon>
        <taxon>Nematoda</taxon>
        <taxon>Chromadorea</taxon>
        <taxon>Rhabditida</taxon>
        <taxon>Rhabditina</taxon>
        <taxon>Rhabditomorpha</taxon>
        <taxon>Strongyloidea</taxon>
        <taxon>Heligmosomidae</taxon>
        <taxon>Nippostrongylus</taxon>
    </lineage>
</organism>
<evidence type="ECO:0000256" key="2">
    <source>
        <dbReference type="ARBA" id="ARBA00010743"/>
    </source>
</evidence>
<dbReference type="AlphaFoldDB" id="A0A0N4Y588"/>
<protein>
    <recommendedName>
        <fullName evidence="3 6">Mediator of RNA polymerase II transcription subunit 20</fullName>
    </recommendedName>
    <alternativeName>
        <fullName evidence="5 6">Mediator complex subunit 20</fullName>
    </alternativeName>
</protein>
<gene>
    <name evidence="6" type="primary">MED20</name>
    <name evidence="7" type="ORF">NBR_LOCUS11135</name>
</gene>
<proteinExistence type="inferred from homology"/>
<dbReference type="OMA" id="NDIYEPM"/>
<dbReference type="GO" id="GO:0016592">
    <property type="term" value="C:mediator complex"/>
    <property type="evidence" value="ECO:0007669"/>
    <property type="project" value="InterPro"/>
</dbReference>
<keyword evidence="4 6" id="KW-0539">Nucleus</keyword>
<sequence>MGVSWVFEHEKTAREVERLLEGGGAEQIGTFTVDCLPYIPNDKLQSCIQHNYVLHHSNFPQSSFSIAPTDCLRTSPRTVCDLGFDLILTKLSSGLTPDTAGKFELTGVEYRLKDFVVRVGTATQVTTSKGVIVEASFFFISFVLVEYEPSQVAVQSSHMMNEMMQMFFPQYASNKPDVINKTSSEPYSALDTMYQYLTIFRRMRKKA</sequence>
<evidence type="ECO:0000256" key="6">
    <source>
        <dbReference type="RuleBase" id="RU364152"/>
    </source>
</evidence>
<keyword evidence="6" id="KW-0010">Activator</keyword>
<evidence type="ECO:0000313" key="9">
    <source>
        <dbReference type="WBParaSite" id="NBR_0001113401-mRNA-1"/>
    </source>
</evidence>
<dbReference type="GO" id="GO:0003713">
    <property type="term" value="F:transcription coactivator activity"/>
    <property type="evidence" value="ECO:0007669"/>
    <property type="project" value="TreeGrafter"/>
</dbReference>
<comment type="similarity">
    <text evidence="2 6">Belongs to the Mediator complex subunit 20 family.</text>
</comment>
<evidence type="ECO:0000313" key="7">
    <source>
        <dbReference type="EMBL" id="VDL74724.1"/>
    </source>
</evidence>
<dbReference type="PANTHER" id="PTHR12465">
    <property type="entry name" value="UBIQUITIN SPECIFIC PROTEASE HOMOLOG 49"/>
    <property type="match status" value="1"/>
</dbReference>
<name>A0A0N4Y588_NIPBR</name>
<dbReference type="EMBL" id="UYSL01020464">
    <property type="protein sequence ID" value="VDL74724.1"/>
    <property type="molecule type" value="Genomic_DNA"/>
</dbReference>
<keyword evidence="8" id="KW-1185">Reference proteome</keyword>
<dbReference type="Proteomes" id="UP000271162">
    <property type="component" value="Unassembled WGS sequence"/>
</dbReference>
<dbReference type="PANTHER" id="PTHR12465:SF0">
    <property type="entry name" value="MEDIATOR OF RNA POLYMERASE II TRANSCRIPTION SUBUNIT 20"/>
    <property type="match status" value="1"/>
</dbReference>
<accession>A0A0N4Y588</accession>
<evidence type="ECO:0000313" key="8">
    <source>
        <dbReference type="Proteomes" id="UP000271162"/>
    </source>
</evidence>
<reference evidence="7 8" key="2">
    <citation type="submission" date="2018-11" db="EMBL/GenBank/DDBJ databases">
        <authorList>
            <consortium name="Pathogen Informatics"/>
        </authorList>
    </citation>
    <scope>NUCLEOTIDE SEQUENCE [LARGE SCALE GENOMIC DNA]</scope>
</reference>
<dbReference type="WBParaSite" id="NBR_0001113401-mRNA-1">
    <property type="protein sequence ID" value="NBR_0001113401-mRNA-1"/>
    <property type="gene ID" value="NBR_0001113401"/>
</dbReference>
<evidence type="ECO:0000256" key="5">
    <source>
        <dbReference type="ARBA" id="ARBA00031954"/>
    </source>
</evidence>
<evidence type="ECO:0000256" key="3">
    <source>
        <dbReference type="ARBA" id="ARBA00019690"/>
    </source>
</evidence>
<comment type="subunit">
    <text evidence="6">Component of the Mediator complex.</text>
</comment>
<dbReference type="Pfam" id="PF08612">
    <property type="entry name" value="Med20"/>
    <property type="match status" value="1"/>
</dbReference>
<dbReference type="InterPro" id="IPR013921">
    <property type="entry name" value="Mediator_Med20"/>
</dbReference>
<keyword evidence="6" id="KW-0805">Transcription regulation</keyword>